<accession>A0A2T4PSL8</accession>
<organism evidence="2 3">
    <name type="scientific">Mammaliicoccus vitulinus</name>
    <dbReference type="NCBI Taxonomy" id="71237"/>
    <lineage>
        <taxon>Bacteria</taxon>
        <taxon>Bacillati</taxon>
        <taxon>Bacillota</taxon>
        <taxon>Bacilli</taxon>
        <taxon>Bacillales</taxon>
        <taxon>Staphylococcaceae</taxon>
        <taxon>Mammaliicoccus</taxon>
    </lineage>
</organism>
<feature type="transmembrane region" description="Helical" evidence="1">
    <location>
        <begin position="6"/>
        <end position="25"/>
    </location>
</feature>
<dbReference type="Proteomes" id="UP000241209">
    <property type="component" value="Unassembled WGS sequence"/>
</dbReference>
<reference evidence="2 3" key="1">
    <citation type="journal article" date="2016" name="Front. Microbiol.">
        <title>Comprehensive Phylogenetic Analysis of Bovine Non-aureus Staphylococci Species Based on Whole-Genome Sequencing.</title>
        <authorList>
            <person name="Naushad S."/>
            <person name="Barkema H.W."/>
            <person name="Luby C."/>
            <person name="Condas L.A."/>
            <person name="Nobrega D.B."/>
            <person name="Carson D.A."/>
            <person name="De Buck J."/>
        </authorList>
    </citation>
    <scope>NUCLEOTIDE SEQUENCE [LARGE SCALE GENOMIC DNA]</scope>
    <source>
        <strain evidence="2 3">SNUC 2204</strain>
    </source>
</reference>
<comment type="caution">
    <text evidence="2">The sequence shown here is derived from an EMBL/GenBank/DDBJ whole genome shotgun (WGS) entry which is preliminary data.</text>
</comment>
<dbReference type="GeneID" id="64116450"/>
<evidence type="ECO:0000313" key="2">
    <source>
        <dbReference type="EMBL" id="PTI29347.1"/>
    </source>
</evidence>
<gene>
    <name evidence="2" type="ORF">BU072_08295</name>
</gene>
<name>A0A2T4PSL8_9STAP</name>
<keyword evidence="1" id="KW-1133">Transmembrane helix</keyword>
<dbReference type="RefSeq" id="WP_107537349.1">
    <property type="nucleotide sequence ID" value="NZ_BMDF01000001.1"/>
</dbReference>
<keyword evidence="1" id="KW-0472">Membrane</keyword>
<dbReference type="EMBL" id="PZFK01000015">
    <property type="protein sequence ID" value="PTI29347.1"/>
    <property type="molecule type" value="Genomic_DNA"/>
</dbReference>
<protein>
    <recommendedName>
        <fullName evidence="4">Histidine kinase</fullName>
    </recommendedName>
</protein>
<evidence type="ECO:0000256" key="1">
    <source>
        <dbReference type="SAM" id="Phobius"/>
    </source>
</evidence>
<proteinExistence type="predicted"/>
<dbReference type="AlphaFoldDB" id="A0A2T4PSL8"/>
<feature type="transmembrane region" description="Helical" evidence="1">
    <location>
        <begin position="37"/>
        <end position="54"/>
    </location>
</feature>
<keyword evidence="1" id="KW-0812">Transmembrane</keyword>
<evidence type="ECO:0000313" key="3">
    <source>
        <dbReference type="Proteomes" id="UP000241209"/>
    </source>
</evidence>
<evidence type="ECO:0008006" key="4">
    <source>
        <dbReference type="Google" id="ProtNLM"/>
    </source>
</evidence>
<sequence length="60" mass="7051">MEVLFMIIVIILLTIGIGLFFNYLINPVDKRIPFRKIVFVGFILGIIISLFFYWDQIISL</sequence>